<evidence type="ECO:0000313" key="3">
    <source>
        <dbReference type="EMBL" id="QLG60315.1"/>
    </source>
</evidence>
<name>A0A7D5L8L4_9EURY</name>
<dbReference type="InterPro" id="IPR014729">
    <property type="entry name" value="Rossmann-like_a/b/a_fold"/>
</dbReference>
<organism evidence="3 4">
    <name type="scientific">Halorarum salinum</name>
    <dbReference type="NCBI Taxonomy" id="2743089"/>
    <lineage>
        <taxon>Archaea</taxon>
        <taxon>Methanobacteriati</taxon>
        <taxon>Methanobacteriota</taxon>
        <taxon>Stenosarchaea group</taxon>
        <taxon>Halobacteria</taxon>
        <taxon>Halobacteriales</taxon>
        <taxon>Haloferacaceae</taxon>
        <taxon>Halorarum</taxon>
    </lineage>
</organism>
<dbReference type="KEGG" id="halu:HUG12_00505"/>
<dbReference type="CDD" id="cd00293">
    <property type="entry name" value="USP-like"/>
    <property type="match status" value="1"/>
</dbReference>
<evidence type="ECO:0000313" key="4">
    <source>
        <dbReference type="Proteomes" id="UP000509626"/>
    </source>
</evidence>
<reference evidence="3 4" key="1">
    <citation type="submission" date="2020-06" db="EMBL/GenBank/DDBJ databases">
        <title>NJ-3-1, isolated from saline soil.</title>
        <authorList>
            <person name="Cui H.L."/>
            <person name="Shi X."/>
        </authorList>
    </citation>
    <scope>NUCLEOTIDE SEQUENCE [LARGE SCALE GENOMIC DNA]</scope>
    <source>
        <strain evidence="3 4">NJ-3-1</strain>
    </source>
</reference>
<evidence type="ECO:0000259" key="2">
    <source>
        <dbReference type="Pfam" id="PF00582"/>
    </source>
</evidence>
<protein>
    <submittedName>
        <fullName evidence="3">Universal stress protein</fullName>
    </submittedName>
</protein>
<accession>A0A7D5L8L4</accession>
<comment type="similarity">
    <text evidence="1">Belongs to the universal stress protein A family.</text>
</comment>
<sequence>MTVISAVDDEADDSKVVSVGHDLATAFGDDLVVIHVMTDDTYEDRTESSPNYYRDSAAKDAKSVAQRLISSTLGEGTATNITARGRVGSPVEELLAEVNRQDARYLVVGGRKRTPVGKAVFGSNTQSVLLNAEVPVMTVMNQ</sequence>
<dbReference type="AlphaFoldDB" id="A0A7D5L8L4"/>
<dbReference type="InterPro" id="IPR006016">
    <property type="entry name" value="UspA"/>
</dbReference>
<evidence type="ECO:0000256" key="1">
    <source>
        <dbReference type="ARBA" id="ARBA00008791"/>
    </source>
</evidence>
<dbReference type="Pfam" id="PF00582">
    <property type="entry name" value="Usp"/>
    <property type="match status" value="1"/>
</dbReference>
<dbReference type="PANTHER" id="PTHR46268">
    <property type="entry name" value="STRESS RESPONSE PROTEIN NHAX"/>
    <property type="match status" value="1"/>
</dbReference>
<dbReference type="GeneID" id="56035894"/>
<proteinExistence type="inferred from homology"/>
<dbReference type="SUPFAM" id="SSF52402">
    <property type="entry name" value="Adenine nucleotide alpha hydrolases-like"/>
    <property type="match status" value="1"/>
</dbReference>
<dbReference type="Proteomes" id="UP000509626">
    <property type="component" value="Chromosome"/>
</dbReference>
<dbReference type="OrthoDB" id="307404at2157"/>
<dbReference type="EMBL" id="CP058579">
    <property type="protein sequence ID" value="QLG60315.1"/>
    <property type="molecule type" value="Genomic_DNA"/>
</dbReference>
<dbReference type="RefSeq" id="WP_179266901.1">
    <property type="nucleotide sequence ID" value="NZ_CP058579.1"/>
</dbReference>
<keyword evidence="4" id="KW-1185">Reference proteome</keyword>
<feature type="domain" description="UspA" evidence="2">
    <location>
        <begin position="2"/>
        <end position="139"/>
    </location>
</feature>
<dbReference type="PANTHER" id="PTHR46268:SF6">
    <property type="entry name" value="UNIVERSAL STRESS PROTEIN UP12"/>
    <property type="match status" value="1"/>
</dbReference>
<dbReference type="Gene3D" id="3.40.50.620">
    <property type="entry name" value="HUPs"/>
    <property type="match status" value="1"/>
</dbReference>
<gene>
    <name evidence="3" type="ORF">HUG12_00505</name>
</gene>